<dbReference type="InterPro" id="IPR013820">
    <property type="entry name" value="ATP_PRibTrfase_cat"/>
</dbReference>
<comment type="function">
    <text evidence="15 16">Catalyzes the condensation of ATP and 5-phosphoribose 1-diphosphate to form N'-(5'-phosphoribosyl)-ATP (PR-ATP). Has a crucial role in the pathway because the rate of histidine biosynthesis seems to be controlled primarily by regulation of HisG enzymatic activity.</text>
</comment>
<feature type="domain" description="ATP phosphoribosyltransferase catalytic" evidence="17">
    <location>
        <begin position="52"/>
        <end position="204"/>
    </location>
</feature>
<keyword evidence="10 16" id="KW-0328">Glycosyltransferase</keyword>
<dbReference type="GO" id="GO:0005737">
    <property type="term" value="C:cytoplasm"/>
    <property type="evidence" value="ECO:0007669"/>
    <property type="project" value="UniProtKB-SubCell"/>
</dbReference>
<organism evidence="18 19">
    <name type="scientific">Lottiidibacillus patelloidae</name>
    <dbReference type="NCBI Taxonomy" id="2670334"/>
    <lineage>
        <taxon>Bacteria</taxon>
        <taxon>Bacillati</taxon>
        <taxon>Bacillota</taxon>
        <taxon>Bacilli</taxon>
        <taxon>Bacillales</taxon>
        <taxon>Bacillaceae</taxon>
        <taxon>Lottiidibacillus</taxon>
    </lineage>
</organism>
<keyword evidence="19" id="KW-1185">Reference proteome</keyword>
<evidence type="ECO:0000313" key="18">
    <source>
        <dbReference type="EMBL" id="OZM56989.1"/>
    </source>
</evidence>
<comment type="caution">
    <text evidence="18">The sequence shown here is derived from an EMBL/GenBank/DDBJ whole genome shotgun (WGS) entry which is preliminary data.</text>
</comment>
<reference evidence="19" key="1">
    <citation type="submission" date="2017-08" db="EMBL/GenBank/DDBJ databases">
        <authorList>
            <person name="Huang Z."/>
        </authorList>
    </citation>
    <scope>NUCLEOTIDE SEQUENCE [LARGE SCALE GENOMIC DNA]</scope>
    <source>
        <strain evidence="19">SA5d-4</strain>
    </source>
</reference>
<evidence type="ECO:0000256" key="7">
    <source>
        <dbReference type="ARBA" id="ARBA00020998"/>
    </source>
</evidence>
<evidence type="ECO:0000256" key="4">
    <source>
        <dbReference type="ARBA" id="ARBA00009489"/>
    </source>
</evidence>
<name>A0A263BTG1_9BACI</name>
<dbReference type="HAMAP" id="MF_01018">
    <property type="entry name" value="HisG_Short"/>
    <property type="match status" value="1"/>
</dbReference>
<keyword evidence="14 16" id="KW-0368">Histidine biosynthesis</keyword>
<dbReference type="GO" id="GO:0000105">
    <property type="term" value="P:L-histidine biosynthetic process"/>
    <property type="evidence" value="ECO:0007669"/>
    <property type="project" value="UniProtKB-UniRule"/>
</dbReference>
<comment type="subunit">
    <text evidence="5 16">Heteromultimer composed of HisG and HisZ subunits.</text>
</comment>
<dbReference type="PANTHER" id="PTHR21403:SF8">
    <property type="entry name" value="ATP PHOSPHORIBOSYLTRANSFERASE"/>
    <property type="match status" value="1"/>
</dbReference>
<dbReference type="GO" id="GO:0003879">
    <property type="term" value="F:ATP phosphoribosyltransferase activity"/>
    <property type="evidence" value="ECO:0007669"/>
    <property type="project" value="UniProtKB-UniRule"/>
</dbReference>
<keyword evidence="11 16" id="KW-0808">Transferase</keyword>
<dbReference type="Gene3D" id="3.40.190.10">
    <property type="entry name" value="Periplasmic binding protein-like II"/>
    <property type="match status" value="2"/>
</dbReference>
<comment type="subcellular location">
    <subcellularLocation>
        <location evidence="2 16">Cytoplasm</location>
    </subcellularLocation>
</comment>
<dbReference type="FunFam" id="3.40.190.10:FF:000008">
    <property type="entry name" value="ATP phosphoribosyltransferase"/>
    <property type="match status" value="1"/>
</dbReference>
<evidence type="ECO:0000259" key="17">
    <source>
        <dbReference type="Pfam" id="PF01634"/>
    </source>
</evidence>
<evidence type="ECO:0000256" key="3">
    <source>
        <dbReference type="ARBA" id="ARBA00004667"/>
    </source>
</evidence>
<dbReference type="PANTHER" id="PTHR21403">
    <property type="entry name" value="ATP PHOSPHORIBOSYLTRANSFERASE ATP-PRTASE"/>
    <property type="match status" value="1"/>
</dbReference>
<evidence type="ECO:0000256" key="2">
    <source>
        <dbReference type="ARBA" id="ARBA00004496"/>
    </source>
</evidence>
<comment type="pathway">
    <text evidence="3 16">Amino-acid biosynthesis; L-histidine biosynthesis; L-histidine from 5-phospho-alpha-D-ribose 1-diphosphate: step 1/9.</text>
</comment>
<comment type="domain">
    <text evidence="16">Lacks the C-terminal regulatory region which is replaced by HisZ.</text>
</comment>
<evidence type="ECO:0000256" key="15">
    <source>
        <dbReference type="ARBA" id="ARBA00024861"/>
    </source>
</evidence>
<dbReference type="InterPro" id="IPR001348">
    <property type="entry name" value="ATP_PRibTrfase_HisG"/>
</dbReference>
<evidence type="ECO:0000256" key="10">
    <source>
        <dbReference type="ARBA" id="ARBA00022676"/>
    </source>
</evidence>
<accession>A0A263BTG1</accession>
<evidence type="ECO:0000256" key="11">
    <source>
        <dbReference type="ARBA" id="ARBA00022679"/>
    </source>
</evidence>
<evidence type="ECO:0000256" key="16">
    <source>
        <dbReference type="HAMAP-Rule" id="MF_01018"/>
    </source>
</evidence>
<evidence type="ECO:0000256" key="9">
    <source>
        <dbReference type="ARBA" id="ARBA00022605"/>
    </source>
</evidence>
<keyword evidence="8 16" id="KW-0963">Cytoplasm</keyword>
<sequence>MNELTIALAKGRLAEDAYNVFKGVNLANNVDLKSRKLIFEDKDQRLRFIIVKPSDVITYVEQGVADIGVVGKDTILEQGGNIYELLDLPFGECRFAVAGYKGKKINRKDEVLKVATKYPKITVDYFAEKGQRIQTIKLNGSVELAPLVGLSDVIVDIVETGNTLKANGLEVLEEMFEVRAKLIANRVSYRFKAKEINAIQTLLRDGRENFDTVYSQSK</sequence>
<evidence type="ECO:0000256" key="1">
    <source>
        <dbReference type="ARBA" id="ARBA00000915"/>
    </source>
</evidence>
<dbReference type="EC" id="2.4.2.17" evidence="6 16"/>
<evidence type="ECO:0000256" key="12">
    <source>
        <dbReference type="ARBA" id="ARBA00022741"/>
    </source>
</evidence>
<evidence type="ECO:0000256" key="13">
    <source>
        <dbReference type="ARBA" id="ARBA00022840"/>
    </source>
</evidence>
<dbReference type="UniPathway" id="UPA00031">
    <property type="reaction ID" value="UER00006"/>
</dbReference>
<dbReference type="InterPro" id="IPR024893">
    <property type="entry name" value="ATP_PRibTrfase_HisG_short"/>
</dbReference>
<dbReference type="GO" id="GO:0005524">
    <property type="term" value="F:ATP binding"/>
    <property type="evidence" value="ECO:0007669"/>
    <property type="project" value="UniProtKB-KW"/>
</dbReference>
<protein>
    <recommendedName>
        <fullName evidence="7 16">ATP phosphoribosyltransferase</fullName>
        <shortName evidence="16">ATP-PRT</shortName>
        <shortName evidence="16">ATP-PRTase</shortName>
        <ecNumber evidence="6 16">2.4.2.17</ecNumber>
    </recommendedName>
</protein>
<dbReference type="AlphaFoldDB" id="A0A263BTG1"/>
<dbReference type="InterPro" id="IPR018198">
    <property type="entry name" value="ATP_PRibTrfase_CS"/>
</dbReference>
<dbReference type="CDD" id="cd13595">
    <property type="entry name" value="PBP2_HisGs"/>
    <property type="match status" value="1"/>
</dbReference>
<gene>
    <name evidence="16" type="primary">hisG</name>
    <name evidence="18" type="ORF">CIB95_09470</name>
</gene>
<evidence type="ECO:0000256" key="8">
    <source>
        <dbReference type="ARBA" id="ARBA00022490"/>
    </source>
</evidence>
<evidence type="ECO:0000256" key="5">
    <source>
        <dbReference type="ARBA" id="ARBA00011496"/>
    </source>
</evidence>
<dbReference type="PROSITE" id="PS01316">
    <property type="entry name" value="ATP_P_PHORIBOSYLTR"/>
    <property type="match status" value="1"/>
</dbReference>
<keyword evidence="13 16" id="KW-0067">ATP-binding</keyword>
<dbReference type="Pfam" id="PF01634">
    <property type="entry name" value="HisG"/>
    <property type="match status" value="1"/>
</dbReference>
<comment type="catalytic activity">
    <reaction evidence="1 16">
        <text>1-(5-phospho-beta-D-ribosyl)-ATP + diphosphate = 5-phospho-alpha-D-ribose 1-diphosphate + ATP</text>
        <dbReference type="Rhea" id="RHEA:18473"/>
        <dbReference type="ChEBI" id="CHEBI:30616"/>
        <dbReference type="ChEBI" id="CHEBI:33019"/>
        <dbReference type="ChEBI" id="CHEBI:58017"/>
        <dbReference type="ChEBI" id="CHEBI:73183"/>
        <dbReference type="EC" id="2.4.2.17"/>
    </reaction>
</comment>
<comment type="similarity">
    <text evidence="4 16">Belongs to the ATP phosphoribosyltransferase family. Short subfamily.</text>
</comment>
<dbReference type="EMBL" id="NPIA01000004">
    <property type="protein sequence ID" value="OZM56989.1"/>
    <property type="molecule type" value="Genomic_DNA"/>
</dbReference>
<reference evidence="18 19" key="2">
    <citation type="submission" date="2017-09" db="EMBL/GenBank/DDBJ databases">
        <title>Bacillus patelloidae sp. nov., isolated from the intestinal tract of a marine limpet.</title>
        <authorList>
            <person name="Liu R."/>
            <person name="Dong C."/>
            <person name="Shao Z."/>
        </authorList>
    </citation>
    <scope>NUCLEOTIDE SEQUENCE [LARGE SCALE GENOMIC DNA]</scope>
    <source>
        <strain evidence="18 19">SA5d-4</strain>
    </source>
</reference>
<dbReference type="SUPFAM" id="SSF53850">
    <property type="entry name" value="Periplasmic binding protein-like II"/>
    <property type="match status" value="1"/>
</dbReference>
<dbReference type="NCBIfam" id="TIGR00070">
    <property type="entry name" value="hisG"/>
    <property type="match status" value="1"/>
</dbReference>
<dbReference type="RefSeq" id="WP_094924538.1">
    <property type="nucleotide sequence ID" value="NZ_NPIA01000004.1"/>
</dbReference>
<evidence type="ECO:0000313" key="19">
    <source>
        <dbReference type="Proteomes" id="UP000217083"/>
    </source>
</evidence>
<proteinExistence type="inferred from homology"/>
<keyword evidence="12 16" id="KW-0547">Nucleotide-binding</keyword>
<evidence type="ECO:0000256" key="14">
    <source>
        <dbReference type="ARBA" id="ARBA00023102"/>
    </source>
</evidence>
<keyword evidence="9 16" id="KW-0028">Amino-acid biosynthesis</keyword>
<evidence type="ECO:0000256" key="6">
    <source>
        <dbReference type="ARBA" id="ARBA00011946"/>
    </source>
</evidence>
<dbReference type="Proteomes" id="UP000217083">
    <property type="component" value="Unassembled WGS sequence"/>
</dbReference>